<protein>
    <submittedName>
        <fullName evidence="1">Uncharacterized protein</fullName>
    </submittedName>
</protein>
<evidence type="ECO:0000313" key="2">
    <source>
        <dbReference type="Proteomes" id="UP001066276"/>
    </source>
</evidence>
<reference evidence="1" key="1">
    <citation type="journal article" date="2022" name="bioRxiv">
        <title>Sequencing and chromosome-scale assembly of the giantPleurodeles waltlgenome.</title>
        <authorList>
            <person name="Brown T."/>
            <person name="Elewa A."/>
            <person name="Iarovenko S."/>
            <person name="Subramanian E."/>
            <person name="Araus A.J."/>
            <person name="Petzold A."/>
            <person name="Susuki M."/>
            <person name="Suzuki K.-i.T."/>
            <person name="Hayashi T."/>
            <person name="Toyoda A."/>
            <person name="Oliveira C."/>
            <person name="Osipova E."/>
            <person name="Leigh N.D."/>
            <person name="Simon A."/>
            <person name="Yun M.H."/>
        </authorList>
    </citation>
    <scope>NUCLEOTIDE SEQUENCE</scope>
    <source>
        <strain evidence="1">20211129_DDA</strain>
        <tissue evidence="1">Liver</tissue>
    </source>
</reference>
<dbReference type="EMBL" id="JANPWB010000005">
    <property type="protein sequence ID" value="KAJ1186109.1"/>
    <property type="molecule type" value="Genomic_DNA"/>
</dbReference>
<dbReference type="PANTHER" id="PTHR33066:SF2">
    <property type="entry name" value="FILAGGRIN-2-LIKE"/>
    <property type="match status" value="1"/>
</dbReference>
<name>A0AAV7UAJ6_PLEWA</name>
<sequence>MVCPSWDLQLVLRALQYCPFEPLSSVELHLLMLKVFLLAAVALAHQLGELGSLSCLSPFLQMCDDRTVLRLGLGFVPKVKSMLYLQQNVILLVFFLDPQSPEEVALQSIDVRHSVLIYLDWVKEF</sequence>
<evidence type="ECO:0000313" key="1">
    <source>
        <dbReference type="EMBL" id="KAJ1186109.1"/>
    </source>
</evidence>
<dbReference type="AlphaFoldDB" id="A0AAV7UAJ6"/>
<accession>A0AAV7UAJ6</accession>
<dbReference type="PANTHER" id="PTHR33066">
    <property type="entry name" value="INTEGRASE_SAM-LIKE_N DOMAIN-CONTAINING PROTEIN"/>
    <property type="match status" value="1"/>
</dbReference>
<gene>
    <name evidence="1" type="ORF">NDU88_002893</name>
</gene>
<organism evidence="1 2">
    <name type="scientific">Pleurodeles waltl</name>
    <name type="common">Iberian ribbed newt</name>
    <dbReference type="NCBI Taxonomy" id="8319"/>
    <lineage>
        <taxon>Eukaryota</taxon>
        <taxon>Metazoa</taxon>
        <taxon>Chordata</taxon>
        <taxon>Craniata</taxon>
        <taxon>Vertebrata</taxon>
        <taxon>Euteleostomi</taxon>
        <taxon>Amphibia</taxon>
        <taxon>Batrachia</taxon>
        <taxon>Caudata</taxon>
        <taxon>Salamandroidea</taxon>
        <taxon>Salamandridae</taxon>
        <taxon>Pleurodelinae</taxon>
        <taxon>Pleurodeles</taxon>
    </lineage>
</organism>
<dbReference type="Proteomes" id="UP001066276">
    <property type="component" value="Chromosome 3_1"/>
</dbReference>
<proteinExistence type="predicted"/>
<comment type="caution">
    <text evidence="1">The sequence shown here is derived from an EMBL/GenBank/DDBJ whole genome shotgun (WGS) entry which is preliminary data.</text>
</comment>
<keyword evidence="2" id="KW-1185">Reference proteome</keyword>